<dbReference type="CDD" id="cd03801">
    <property type="entry name" value="GT4_PimA-like"/>
    <property type="match status" value="1"/>
</dbReference>
<protein>
    <submittedName>
        <fullName evidence="3">Putative mannosyltransferase</fullName>
    </submittedName>
</protein>
<accession>A0A059G0I8</accession>
<gene>
    <name evidence="3" type="ORF">HHI_01215</name>
</gene>
<dbReference type="CDD" id="cd03809">
    <property type="entry name" value="GT4_MtfB-like"/>
    <property type="match status" value="2"/>
</dbReference>
<keyword evidence="1 3" id="KW-0808">Transferase</keyword>
<evidence type="ECO:0000313" key="4">
    <source>
        <dbReference type="Proteomes" id="UP000025061"/>
    </source>
</evidence>
<dbReference type="Proteomes" id="UP000025061">
    <property type="component" value="Unassembled WGS sequence"/>
</dbReference>
<dbReference type="OrthoDB" id="9790710at2"/>
<name>A0A059G0I8_9PROT</name>
<evidence type="ECO:0000256" key="1">
    <source>
        <dbReference type="ARBA" id="ARBA00022679"/>
    </source>
</evidence>
<reference evidence="3 4" key="1">
    <citation type="submission" date="2013-04" db="EMBL/GenBank/DDBJ databases">
        <title>Hyphomonas hirschiana VP5 Genome Sequencing.</title>
        <authorList>
            <person name="Lai Q."/>
            <person name="Shao Z."/>
        </authorList>
    </citation>
    <scope>NUCLEOTIDE SEQUENCE [LARGE SCALE GENOMIC DNA]</scope>
    <source>
        <strain evidence="3 4">VP5</strain>
    </source>
</reference>
<feature type="domain" description="Glycosyl transferase family 1" evidence="2">
    <location>
        <begin position="621"/>
        <end position="778"/>
    </location>
</feature>
<dbReference type="Pfam" id="PF00534">
    <property type="entry name" value="Glycos_transf_1"/>
    <property type="match status" value="3"/>
</dbReference>
<dbReference type="Gene3D" id="3.40.50.2000">
    <property type="entry name" value="Glycogen Phosphorylase B"/>
    <property type="match status" value="3"/>
</dbReference>
<keyword evidence="4" id="KW-1185">Reference proteome</keyword>
<dbReference type="RefSeq" id="WP_035590085.1">
    <property type="nucleotide sequence ID" value="NZ_ARYI01000001.1"/>
</dbReference>
<dbReference type="PANTHER" id="PTHR46401">
    <property type="entry name" value="GLYCOSYLTRANSFERASE WBBK-RELATED"/>
    <property type="match status" value="1"/>
</dbReference>
<dbReference type="GO" id="GO:0009103">
    <property type="term" value="P:lipopolysaccharide biosynthetic process"/>
    <property type="evidence" value="ECO:0007669"/>
    <property type="project" value="TreeGrafter"/>
</dbReference>
<keyword evidence="3" id="KW-0328">Glycosyltransferase</keyword>
<dbReference type="EMBL" id="ARYI01000001">
    <property type="protein sequence ID" value="KCZ96256.1"/>
    <property type="molecule type" value="Genomic_DNA"/>
</dbReference>
<dbReference type="AlphaFoldDB" id="A0A059G0I8"/>
<feature type="domain" description="Glycosyl transferase family 1" evidence="2">
    <location>
        <begin position="1042"/>
        <end position="1170"/>
    </location>
</feature>
<dbReference type="GO" id="GO:0016757">
    <property type="term" value="F:glycosyltransferase activity"/>
    <property type="evidence" value="ECO:0007669"/>
    <property type="project" value="UniProtKB-KW"/>
</dbReference>
<evidence type="ECO:0000259" key="2">
    <source>
        <dbReference type="Pfam" id="PF00534"/>
    </source>
</evidence>
<dbReference type="SUPFAM" id="SSF53756">
    <property type="entry name" value="UDP-Glycosyltransferase/glycogen phosphorylase"/>
    <property type="match status" value="3"/>
</dbReference>
<feature type="domain" description="Glycosyl transferase family 1" evidence="2">
    <location>
        <begin position="224"/>
        <end position="380"/>
    </location>
</feature>
<comment type="caution">
    <text evidence="3">The sequence shown here is derived from an EMBL/GenBank/DDBJ whole genome shotgun (WGS) entry which is preliminary data.</text>
</comment>
<sequence length="1242" mass="138544">MIMRIVIDMQGAQSASRLRGIGNYTRSLVASLANQAKQHELILCVNGMLAEGADDIRKQFGPILGNDHILEWRGLPEVVGWSPERSIRRRASEIMRERFLQSLSGDCLLVSSHFEGFVDDAVTSIGHTSSSQPCSVIAYDLIPALNRAVYLRDPVYRAFYEDKLEQFSRADQFLCISESTREEVISVIKPPESKLNVIHAGVGAAFENVRRQDALQGAGRRLGKYILYPGGLDERKNLRRLIEAFSFLPHSVQREYKILILGHIEPADKEKIFRWASDSNLSIDRIVTVGFVPEAALVSFYTCAKLVVFPSLHEGFGLPLLEAMKCETPVIGADAPGIREIAAVSPGLFDPHDTAALASMMKKALLDEGFRAELNAAGKQTLEKYSWSNSAQRTLEALTCLDRPLRVAQITTKRPSLAYISPLPPERTGIADYSAELIPALSQHYDIVCVVEQPDAASTDLAGGLRVISTKDFSANAQSYDRILYHFGNSPFHTHMFDLLRRYPGVVVLHDQFFGSFLRHAENHLGWSYGFWRALYSSHGWTPVISRAQISDDAAINSWPASREIISRALGIITHSQTARHIAEEIYGEAYGSRWRKVNFPKAALSCEASVRSSKQRKFRISTFGFIDDVKCPIELVESWALSPMSKRNDCELIFIGENEGGEFGRRLNGRIADLGLEQSVRITGFVDATSYREALRNTDVAIQLRKVTRGETSAAVFDCLAAGIPLVVNKLGAMNELPEDIVLQTPEVVTPEHLSEVLTQLWQSPDQRKELGKKAAEYIEKCHSPAFVADEMKSALESFYAGNGRMYGLTLKDLQKYTGSLASDFPDALREIAFSSAINHRMLSHQKTLYVDISAIVATKKLTGVERTSRSILDQLLRSPPPGFRVEPVFATTHQTYRTASVYVCAEYGIPGGCITESEIHPNPGDVLFILDWQPEISKAHRAERARLKSKGVRIIFFVYDLLPIVSPQWFPDFVHTAQSEWMYCIAESDGAICISRAVAHDLQRELADTKYGISQEFSIGWSHLGSDIPHAVENWEHSDSNEQPFVLMVGTVEPRKGHQKVLDALQHAWAKGETMRLVVVGGAGWMVDGLIARLTHLAKTESRFTWLQHADDKQLVSLYQACQGLIMASEGEGFGLPIIEAARYNKPLLVRDIPVFREICGDYATYFVDDAPLPLANAMEGWFANISKGRPGQREGIPIISWLECSRTILSMIEDDRHPNWLERNPHSGEFSAHTVKAEL</sequence>
<organism evidence="3 4">
    <name type="scientific">Hyphomonas hirschiana VP5</name>
    <dbReference type="NCBI Taxonomy" id="1280951"/>
    <lineage>
        <taxon>Bacteria</taxon>
        <taxon>Pseudomonadati</taxon>
        <taxon>Pseudomonadota</taxon>
        <taxon>Alphaproteobacteria</taxon>
        <taxon>Hyphomonadales</taxon>
        <taxon>Hyphomonadaceae</taxon>
        <taxon>Hyphomonas</taxon>
    </lineage>
</organism>
<evidence type="ECO:0000313" key="3">
    <source>
        <dbReference type="EMBL" id="KCZ96256.1"/>
    </source>
</evidence>
<dbReference type="InterPro" id="IPR001296">
    <property type="entry name" value="Glyco_trans_1"/>
</dbReference>
<proteinExistence type="predicted"/>
<dbReference type="PATRIC" id="fig|1280951.3.peg.246"/>
<dbReference type="PANTHER" id="PTHR46401:SF2">
    <property type="entry name" value="GLYCOSYLTRANSFERASE WBBK-RELATED"/>
    <property type="match status" value="1"/>
</dbReference>